<keyword evidence="1" id="KW-0175">Coiled coil</keyword>
<dbReference type="Proteomes" id="UP000002669">
    <property type="component" value="Unassembled WGS sequence"/>
</dbReference>
<organism evidence="4">
    <name type="scientific">Arthroderma gypseum (strain ATCC MYA-4604 / CBS 118893)</name>
    <name type="common">Microsporum gypseum</name>
    <dbReference type="NCBI Taxonomy" id="535722"/>
    <lineage>
        <taxon>Eukaryota</taxon>
        <taxon>Fungi</taxon>
        <taxon>Dikarya</taxon>
        <taxon>Ascomycota</taxon>
        <taxon>Pezizomycotina</taxon>
        <taxon>Eurotiomycetes</taxon>
        <taxon>Eurotiomycetidae</taxon>
        <taxon>Onygenales</taxon>
        <taxon>Arthrodermataceae</taxon>
        <taxon>Nannizzia</taxon>
    </lineage>
</organism>
<sequence>MGKSSNDREAQRSERLQARKERRQASYPNHDPQDMDDLPSASLSAQPVSDVLSSIHPMGGAMDKLLRNKDTVEQFSNIVGVIAHLAHNMKKIGLEPEIDSAKRIKELDTALRESHRVTSEDMEKNKTERQRLDRDYEELDRRKHEFEQEKDQSAKMLELHKASLAQERESMEVEMKEKAKKQVEAQVAQYRRDTEDKIRKLESNNSRLNAEVSKMEACQLALEKQRRIGEMALERNLQLEEQLSEYNARLPIQSADITDLKTQFEQLYHSIQAITTTYVAKLPQEAFQSFRYAGSVSESHAVFRNIPISASPISEFLRTRAAQSLISRRICESLWKPFGSRALEGMVSSSSATLRALSDAGRLLDPKLETAWRALTYKIIDSLANTEVDLIVQRATEDISRFLERQVEPQYFQKFRDSLLTIFQDGARLWGVIRVDYMQVSISFPDDESRVGWVSHDFPDSQACPINEQGFKTLCLFPRIEVLSGNNEWAELCPGQALFSDSSALAEGAKELDNQKSYLDRLYQQMASAKPIVTSDFETGSLKE</sequence>
<dbReference type="OMA" id="KTLCLFP"/>
<feature type="compositionally biased region" description="Basic and acidic residues" evidence="2">
    <location>
        <begin position="1"/>
        <end position="19"/>
    </location>
</feature>
<evidence type="ECO:0000313" key="4">
    <source>
        <dbReference type="Proteomes" id="UP000002669"/>
    </source>
</evidence>
<dbReference type="InParanoid" id="E4UY85"/>
<name>E4UY85_ARTGP</name>
<dbReference type="HOGENOM" id="CLU_526977_0_0_1"/>
<keyword evidence="4" id="KW-1185">Reference proteome</keyword>
<proteinExistence type="predicted"/>
<evidence type="ECO:0000256" key="1">
    <source>
        <dbReference type="SAM" id="Coils"/>
    </source>
</evidence>
<dbReference type="STRING" id="535722.E4UY85"/>
<feature type="coiled-coil region" evidence="1">
    <location>
        <begin position="122"/>
        <end position="249"/>
    </location>
</feature>
<dbReference type="RefSeq" id="XP_003172459.1">
    <property type="nucleotide sequence ID" value="XM_003172411.1"/>
</dbReference>
<evidence type="ECO:0000256" key="2">
    <source>
        <dbReference type="SAM" id="MobiDB-lite"/>
    </source>
</evidence>
<dbReference type="AlphaFoldDB" id="E4UY85"/>
<dbReference type="GeneID" id="10027729"/>
<reference evidence="4" key="1">
    <citation type="journal article" date="2012" name="MBio">
        <title>Comparative genome analysis of Trichophyton rubrum and related dermatophytes reveals candidate genes involved in infection.</title>
        <authorList>
            <person name="Martinez D.A."/>
            <person name="Oliver B.G."/>
            <person name="Graeser Y."/>
            <person name="Goldberg J.M."/>
            <person name="Li W."/>
            <person name="Martinez-Rossi N.M."/>
            <person name="Monod M."/>
            <person name="Shelest E."/>
            <person name="Barton R.C."/>
            <person name="Birch E."/>
            <person name="Brakhage A.A."/>
            <person name="Chen Z."/>
            <person name="Gurr S.J."/>
            <person name="Heiman D."/>
            <person name="Heitman J."/>
            <person name="Kosti I."/>
            <person name="Rossi A."/>
            <person name="Saif S."/>
            <person name="Samalova M."/>
            <person name="Saunders C.W."/>
            <person name="Shea T."/>
            <person name="Summerbell R.C."/>
            <person name="Xu J."/>
            <person name="Young S."/>
            <person name="Zeng Q."/>
            <person name="Birren B.W."/>
            <person name="Cuomo C.A."/>
            <person name="White T.C."/>
        </authorList>
    </citation>
    <scope>NUCLEOTIDE SEQUENCE [LARGE SCALE GENOMIC DNA]</scope>
    <source>
        <strain evidence="4">ATCC MYA-4604 / CBS 118893</strain>
    </source>
</reference>
<gene>
    <name evidence="3" type="ORF">MGYG_05051</name>
</gene>
<dbReference type="EMBL" id="DS989825">
    <property type="protein sequence ID" value="EFR02048.1"/>
    <property type="molecule type" value="Genomic_DNA"/>
</dbReference>
<feature type="region of interest" description="Disordered" evidence="2">
    <location>
        <begin position="1"/>
        <end position="47"/>
    </location>
</feature>
<dbReference type="OrthoDB" id="4480464at2759"/>
<dbReference type="eggNOG" id="ENOG502RMZW">
    <property type="taxonomic scope" value="Eukaryota"/>
</dbReference>
<protein>
    <submittedName>
        <fullName evidence="3">Uncharacterized protein</fullName>
    </submittedName>
</protein>
<evidence type="ECO:0000313" key="3">
    <source>
        <dbReference type="EMBL" id="EFR02048.1"/>
    </source>
</evidence>
<accession>E4UY85</accession>
<dbReference type="VEuPathDB" id="FungiDB:MGYG_05051"/>